<dbReference type="GO" id="GO:0005886">
    <property type="term" value="C:plasma membrane"/>
    <property type="evidence" value="ECO:0007669"/>
    <property type="project" value="UniProtKB-SubCell"/>
</dbReference>
<dbReference type="PANTHER" id="PTHR44936:SF9">
    <property type="entry name" value="SENSOR PROTEIN CREC"/>
    <property type="match status" value="1"/>
</dbReference>
<dbReference type="InterPro" id="IPR050980">
    <property type="entry name" value="2C_sensor_his_kinase"/>
</dbReference>
<dbReference type="PANTHER" id="PTHR44936">
    <property type="entry name" value="SENSOR PROTEIN CREC"/>
    <property type="match status" value="1"/>
</dbReference>
<dbReference type="EC" id="2.7.13.3" evidence="3"/>
<dbReference type="EMBL" id="AFGF01000107">
    <property type="protein sequence ID" value="EGO63476.1"/>
    <property type="molecule type" value="Genomic_DNA"/>
</dbReference>
<evidence type="ECO:0000256" key="14">
    <source>
        <dbReference type="SAM" id="Phobius"/>
    </source>
</evidence>
<evidence type="ECO:0000256" key="10">
    <source>
        <dbReference type="ARBA" id="ARBA00022840"/>
    </source>
</evidence>
<comment type="catalytic activity">
    <reaction evidence="1">
        <text>ATP + protein L-histidine = ADP + protein N-phospho-L-histidine.</text>
        <dbReference type="EC" id="2.7.13.3"/>
    </reaction>
</comment>
<evidence type="ECO:0000256" key="5">
    <source>
        <dbReference type="ARBA" id="ARBA00022553"/>
    </source>
</evidence>
<evidence type="ECO:0000256" key="13">
    <source>
        <dbReference type="ARBA" id="ARBA00023136"/>
    </source>
</evidence>
<dbReference type="SMART" id="SM00387">
    <property type="entry name" value="HATPase_c"/>
    <property type="match status" value="1"/>
</dbReference>
<dbReference type="OrthoDB" id="9792686at2"/>
<dbReference type="Pfam" id="PF14689">
    <property type="entry name" value="SPOB_a"/>
    <property type="match status" value="1"/>
</dbReference>
<accession>F7NK35</accession>
<keyword evidence="5" id="KW-0597">Phosphoprotein</keyword>
<keyword evidence="7 14" id="KW-0812">Transmembrane</keyword>
<evidence type="ECO:0000313" key="17">
    <source>
        <dbReference type="Proteomes" id="UP000003240"/>
    </source>
</evidence>
<protein>
    <recommendedName>
        <fullName evidence="3">histidine kinase</fullName>
        <ecNumber evidence="3">2.7.13.3</ecNumber>
    </recommendedName>
</protein>
<dbReference type="CDD" id="cd00130">
    <property type="entry name" value="PAS"/>
    <property type="match status" value="1"/>
</dbReference>
<comment type="subcellular location">
    <subcellularLocation>
        <location evidence="2">Cell membrane</location>
        <topology evidence="2">Multi-pass membrane protein</topology>
    </subcellularLocation>
</comment>
<keyword evidence="4" id="KW-1003">Cell membrane</keyword>
<dbReference type="InterPro" id="IPR039506">
    <property type="entry name" value="SPOB_a"/>
</dbReference>
<dbReference type="Pfam" id="PF00989">
    <property type="entry name" value="PAS"/>
    <property type="match status" value="1"/>
</dbReference>
<evidence type="ECO:0000256" key="12">
    <source>
        <dbReference type="ARBA" id="ARBA00023012"/>
    </source>
</evidence>
<dbReference type="Proteomes" id="UP000003240">
    <property type="component" value="Unassembled WGS sequence"/>
</dbReference>
<proteinExistence type="predicted"/>
<dbReference type="InterPro" id="IPR035965">
    <property type="entry name" value="PAS-like_dom_sf"/>
</dbReference>
<dbReference type="InterPro" id="IPR003594">
    <property type="entry name" value="HATPase_dom"/>
</dbReference>
<dbReference type="STRING" id="1009370.ALO_12241"/>
<dbReference type="InterPro" id="IPR016120">
    <property type="entry name" value="Sig_transdc_His_kin_SpoOB"/>
</dbReference>
<evidence type="ECO:0000256" key="3">
    <source>
        <dbReference type="ARBA" id="ARBA00012438"/>
    </source>
</evidence>
<dbReference type="InterPro" id="IPR005467">
    <property type="entry name" value="His_kinase_dom"/>
</dbReference>
<reference evidence="16 17" key="1">
    <citation type="journal article" date="2011" name="EMBO J.">
        <title>Structural diversity of bacterial flagellar motors.</title>
        <authorList>
            <person name="Chen S."/>
            <person name="Beeby M."/>
            <person name="Murphy G.E."/>
            <person name="Leadbetter J.R."/>
            <person name="Hendrixson D.R."/>
            <person name="Briegel A."/>
            <person name="Li Z."/>
            <person name="Shi J."/>
            <person name="Tocheva E.I."/>
            <person name="Muller A."/>
            <person name="Dobro M.J."/>
            <person name="Jensen G.J."/>
        </authorList>
    </citation>
    <scope>NUCLEOTIDE SEQUENCE [LARGE SCALE GENOMIC DNA]</scope>
    <source>
        <strain evidence="16 17">DSM 6540</strain>
    </source>
</reference>
<evidence type="ECO:0000256" key="6">
    <source>
        <dbReference type="ARBA" id="ARBA00022679"/>
    </source>
</evidence>
<evidence type="ECO:0000256" key="2">
    <source>
        <dbReference type="ARBA" id="ARBA00004651"/>
    </source>
</evidence>
<keyword evidence="13 14" id="KW-0472">Membrane</keyword>
<evidence type="ECO:0000256" key="11">
    <source>
        <dbReference type="ARBA" id="ARBA00022989"/>
    </source>
</evidence>
<dbReference type="SUPFAM" id="SSF103190">
    <property type="entry name" value="Sensory domain-like"/>
    <property type="match status" value="1"/>
</dbReference>
<evidence type="ECO:0000256" key="1">
    <source>
        <dbReference type="ARBA" id="ARBA00000085"/>
    </source>
</evidence>
<dbReference type="Pfam" id="PF02518">
    <property type="entry name" value="HATPase_c"/>
    <property type="match status" value="1"/>
</dbReference>
<dbReference type="AlphaFoldDB" id="F7NK35"/>
<dbReference type="Pfam" id="PF17203">
    <property type="entry name" value="sCache_3_2"/>
    <property type="match status" value="1"/>
</dbReference>
<dbReference type="PRINTS" id="PR00344">
    <property type="entry name" value="BCTRLSENSOR"/>
</dbReference>
<dbReference type="Gene3D" id="3.30.450.20">
    <property type="entry name" value="PAS domain"/>
    <property type="match status" value="2"/>
</dbReference>
<comment type="caution">
    <text evidence="16">The sequence shown here is derived from an EMBL/GenBank/DDBJ whole genome shotgun (WGS) entry which is preliminary data.</text>
</comment>
<sequence length="544" mass="59153">MTAGKPLFSLQTQITILVCGVVALSLLVANALITTSVAGIVEEEIGENAADIARIMARSPVVVEGLTGKRDETDIRGFAAEMRKATEVEYIVIMDMNGIRKSHPNTSIIGKHFVGGDEGPVLLDSREYTSTARGTLGMSLRAFSPIFNTDGRQVGAVSVGILLDNVQKTIAQSRIIIYFATGVGFLIGIAGALALARNVKRTLFGLEPFAIAELLEVRSAMLESVREGILAIDQDTKVTMVNKEAVRILNLAGIEEDLIGKPIEERVVNTRLKEVLETGRVELDQDQDINGVIILTNRMPIKVDGQVVGAIATFRDKSEIRHLAEQLTGIRNYVETLRAQAHEFMNKLHVILGMAQMKCYDELGGYINGIAQQYQEEVGFVDRRVKDPVLAGFVLAKLSRAREMGVDLVLADASYLPKPAASCMVHELVTIMGNLMDNAIEAVSQSDAKRVDVWFDYTDGILSLEVTDTGPGISLEIQKEIFAKGYSTKADNRGLGLFLVQRSVAKLQGDMKLYSQLGQGTRFRVDLPYQTGGDGSDSGSDCGR</sequence>
<name>F7NK35_9FIRM</name>
<dbReference type="InterPro" id="IPR036890">
    <property type="entry name" value="HATPase_C_sf"/>
</dbReference>
<dbReference type="SUPFAM" id="SSF55890">
    <property type="entry name" value="Sporulation response regulatory protein Spo0B"/>
    <property type="match status" value="1"/>
</dbReference>
<dbReference type="PROSITE" id="PS50109">
    <property type="entry name" value="HIS_KIN"/>
    <property type="match status" value="1"/>
</dbReference>
<dbReference type="Gene3D" id="3.30.565.10">
    <property type="entry name" value="Histidine kinase-like ATPase, C-terminal domain"/>
    <property type="match status" value="1"/>
</dbReference>
<dbReference type="InterPro" id="IPR013767">
    <property type="entry name" value="PAS_fold"/>
</dbReference>
<dbReference type="eggNOG" id="COG3290">
    <property type="taxonomic scope" value="Bacteria"/>
</dbReference>
<keyword evidence="12" id="KW-0902">Two-component regulatory system</keyword>
<dbReference type="GO" id="GO:0006355">
    <property type="term" value="P:regulation of DNA-templated transcription"/>
    <property type="evidence" value="ECO:0007669"/>
    <property type="project" value="InterPro"/>
</dbReference>
<gene>
    <name evidence="16" type="ORF">ALO_12241</name>
</gene>
<dbReference type="FunFam" id="3.30.450.20:FF:000018">
    <property type="entry name" value="Sensor histidine kinase DcuS"/>
    <property type="match status" value="1"/>
</dbReference>
<dbReference type="SUPFAM" id="SSF55785">
    <property type="entry name" value="PYP-like sensor domain (PAS domain)"/>
    <property type="match status" value="1"/>
</dbReference>
<keyword evidence="11 14" id="KW-1133">Transmembrane helix</keyword>
<keyword evidence="10" id="KW-0067">ATP-binding</keyword>
<dbReference type="SUPFAM" id="SSF55874">
    <property type="entry name" value="ATPase domain of HSP90 chaperone/DNA topoisomerase II/histidine kinase"/>
    <property type="match status" value="1"/>
</dbReference>
<evidence type="ECO:0000256" key="4">
    <source>
        <dbReference type="ARBA" id="ARBA00022475"/>
    </source>
</evidence>
<dbReference type="InterPro" id="IPR000014">
    <property type="entry name" value="PAS"/>
</dbReference>
<dbReference type="InterPro" id="IPR004358">
    <property type="entry name" value="Sig_transdc_His_kin-like_C"/>
</dbReference>
<dbReference type="SMART" id="SM00091">
    <property type="entry name" value="PAS"/>
    <property type="match status" value="1"/>
</dbReference>
<dbReference type="InterPro" id="IPR029151">
    <property type="entry name" value="Sensor-like_sf"/>
</dbReference>
<feature type="domain" description="Histidine kinase" evidence="15">
    <location>
        <begin position="427"/>
        <end position="531"/>
    </location>
</feature>
<keyword evidence="8" id="KW-0547">Nucleotide-binding</keyword>
<organism evidence="16 17">
    <name type="scientific">Acetonema longum DSM 6540</name>
    <dbReference type="NCBI Taxonomy" id="1009370"/>
    <lineage>
        <taxon>Bacteria</taxon>
        <taxon>Bacillati</taxon>
        <taxon>Bacillota</taxon>
        <taxon>Negativicutes</taxon>
        <taxon>Acetonemataceae</taxon>
        <taxon>Acetonema</taxon>
    </lineage>
</organism>
<dbReference type="InterPro" id="IPR033463">
    <property type="entry name" value="sCache_3"/>
</dbReference>
<feature type="transmembrane region" description="Helical" evidence="14">
    <location>
        <begin position="175"/>
        <end position="196"/>
    </location>
</feature>
<dbReference type="GO" id="GO:0005524">
    <property type="term" value="F:ATP binding"/>
    <property type="evidence" value="ECO:0007669"/>
    <property type="project" value="UniProtKB-KW"/>
</dbReference>
<dbReference type="Gene3D" id="1.10.287.130">
    <property type="match status" value="1"/>
</dbReference>
<evidence type="ECO:0000313" key="16">
    <source>
        <dbReference type="EMBL" id="EGO63476.1"/>
    </source>
</evidence>
<keyword evidence="9 16" id="KW-0418">Kinase</keyword>
<keyword evidence="6 16" id="KW-0808">Transferase</keyword>
<dbReference type="GO" id="GO:0000155">
    <property type="term" value="F:phosphorelay sensor kinase activity"/>
    <property type="evidence" value="ECO:0007669"/>
    <property type="project" value="InterPro"/>
</dbReference>
<evidence type="ECO:0000256" key="9">
    <source>
        <dbReference type="ARBA" id="ARBA00022777"/>
    </source>
</evidence>
<keyword evidence="17" id="KW-1185">Reference proteome</keyword>
<dbReference type="FunFam" id="1.10.287.130:FF:000011">
    <property type="entry name" value="Sensor histidine kinase DcuS"/>
    <property type="match status" value="1"/>
</dbReference>
<evidence type="ECO:0000256" key="8">
    <source>
        <dbReference type="ARBA" id="ARBA00022741"/>
    </source>
</evidence>
<evidence type="ECO:0000256" key="7">
    <source>
        <dbReference type="ARBA" id="ARBA00022692"/>
    </source>
</evidence>
<dbReference type="NCBIfam" id="NF008298">
    <property type="entry name" value="PRK11086.1"/>
    <property type="match status" value="1"/>
</dbReference>
<dbReference type="RefSeq" id="WP_004096032.1">
    <property type="nucleotide sequence ID" value="NZ_AFGF01000107.1"/>
</dbReference>
<evidence type="ECO:0000259" key="15">
    <source>
        <dbReference type="PROSITE" id="PS50109"/>
    </source>
</evidence>